<dbReference type="RefSeq" id="WP_111136576.1">
    <property type="nucleotide sequence ID" value="NZ_POUB01000230.1"/>
</dbReference>
<evidence type="ECO:0000313" key="3">
    <source>
        <dbReference type="Proteomes" id="UP000248749"/>
    </source>
</evidence>
<protein>
    <recommendedName>
        <fullName evidence="1">Tc1-like transposase DDE domain-containing protein</fullName>
    </recommendedName>
</protein>
<dbReference type="InterPro" id="IPR038717">
    <property type="entry name" value="Tc1-like_DDE_dom"/>
</dbReference>
<dbReference type="Proteomes" id="UP000248749">
    <property type="component" value="Unassembled WGS sequence"/>
</dbReference>
<accession>A0A2W2DCD3</accession>
<dbReference type="AlphaFoldDB" id="A0A2W2DCD3"/>
<dbReference type="OrthoDB" id="341531at2"/>
<name>A0A2W2DCD3_9ACTN</name>
<dbReference type="Gene3D" id="3.30.420.10">
    <property type="entry name" value="Ribonuclease H-like superfamily/Ribonuclease H"/>
    <property type="match status" value="1"/>
</dbReference>
<organism evidence="2 3">
    <name type="scientific">Micromonospora deserti</name>
    <dbReference type="NCBI Taxonomy" id="2070366"/>
    <lineage>
        <taxon>Bacteria</taxon>
        <taxon>Bacillati</taxon>
        <taxon>Actinomycetota</taxon>
        <taxon>Actinomycetes</taxon>
        <taxon>Micromonosporales</taxon>
        <taxon>Micromonosporaceae</taxon>
        <taxon>Micromonospora</taxon>
    </lineage>
</organism>
<evidence type="ECO:0000313" key="2">
    <source>
        <dbReference type="EMBL" id="PZF90313.1"/>
    </source>
</evidence>
<dbReference type="EMBL" id="POUB01000230">
    <property type="protein sequence ID" value="PZF90313.1"/>
    <property type="molecule type" value="Genomic_DNA"/>
</dbReference>
<keyword evidence="3" id="KW-1185">Reference proteome</keyword>
<gene>
    <name evidence="2" type="ORF">C1I99_24565</name>
</gene>
<proteinExistence type="predicted"/>
<comment type="caution">
    <text evidence="2">The sequence shown here is derived from an EMBL/GenBank/DDBJ whole genome shotgun (WGS) entry which is preliminary data.</text>
</comment>
<dbReference type="InterPro" id="IPR036397">
    <property type="entry name" value="RNaseH_sf"/>
</dbReference>
<dbReference type="Pfam" id="PF13358">
    <property type="entry name" value="DDE_3"/>
    <property type="match status" value="1"/>
</dbReference>
<dbReference type="GO" id="GO:0003676">
    <property type="term" value="F:nucleic acid binding"/>
    <property type="evidence" value="ECO:0007669"/>
    <property type="project" value="InterPro"/>
</dbReference>
<reference evidence="2 3" key="1">
    <citation type="submission" date="2018-01" db="EMBL/GenBank/DDBJ databases">
        <title>Draft genome sequence of Salinispora sp. 13K206.</title>
        <authorList>
            <person name="Sahin N."/>
            <person name="Saygin H."/>
            <person name="Ay H."/>
        </authorList>
    </citation>
    <scope>NUCLEOTIDE SEQUENCE [LARGE SCALE GENOMIC DNA]</scope>
    <source>
        <strain evidence="2 3">13K206</strain>
    </source>
</reference>
<sequence length="61" mass="6706">MIAGRDWLTVVRLPSHAPDLNPTEGVWSWVKHGLANTAARDVDHLADLMRNAYGPSNSNPI</sequence>
<feature type="domain" description="Tc1-like transposase DDE" evidence="1">
    <location>
        <begin position="5"/>
        <end position="45"/>
    </location>
</feature>
<evidence type="ECO:0000259" key="1">
    <source>
        <dbReference type="Pfam" id="PF13358"/>
    </source>
</evidence>